<evidence type="ECO:0000313" key="2">
    <source>
        <dbReference type="EMBL" id="KAF6230725.1"/>
    </source>
</evidence>
<keyword evidence="3" id="KW-1185">Reference proteome</keyword>
<dbReference type="AlphaFoldDB" id="A0A8H6FLG6"/>
<sequence length="165" mass="17088">MLHIYRGLSHTNLTTGGAVNAMAISNRLSRLRKKAADDGLLPKAGATVPAKGPKATAASKKENGGKKGGMVAEGPEGENEASDRKGSESSSIRKGSAKSQKVLTGRVTKARTPGKKNGKSNSTISNDAEVEVGDDGLDDGVGSRAEDGDAFEKNIALRIKKEDVD</sequence>
<dbReference type="Proteomes" id="UP000578531">
    <property type="component" value="Unassembled WGS sequence"/>
</dbReference>
<dbReference type="GeneID" id="59292723"/>
<protein>
    <submittedName>
        <fullName evidence="2">Uncharacterized protein</fullName>
    </submittedName>
</protein>
<feature type="compositionally biased region" description="Acidic residues" evidence="1">
    <location>
        <begin position="128"/>
        <end position="138"/>
    </location>
</feature>
<organism evidence="2 3">
    <name type="scientific">Letharia columbiana</name>
    <dbReference type="NCBI Taxonomy" id="112416"/>
    <lineage>
        <taxon>Eukaryota</taxon>
        <taxon>Fungi</taxon>
        <taxon>Dikarya</taxon>
        <taxon>Ascomycota</taxon>
        <taxon>Pezizomycotina</taxon>
        <taxon>Lecanoromycetes</taxon>
        <taxon>OSLEUM clade</taxon>
        <taxon>Lecanoromycetidae</taxon>
        <taxon>Lecanorales</taxon>
        <taxon>Lecanorineae</taxon>
        <taxon>Parmeliaceae</taxon>
        <taxon>Letharia</taxon>
    </lineage>
</organism>
<dbReference type="RefSeq" id="XP_037160193.1">
    <property type="nucleotide sequence ID" value="XM_037312961.1"/>
</dbReference>
<dbReference type="OrthoDB" id="5418867at2759"/>
<comment type="caution">
    <text evidence="2">The sequence shown here is derived from an EMBL/GenBank/DDBJ whole genome shotgun (WGS) entry which is preliminary data.</text>
</comment>
<reference evidence="2 3" key="1">
    <citation type="journal article" date="2020" name="Genomics">
        <title>Complete, high-quality genomes from long-read metagenomic sequencing of two wolf lichen thalli reveals enigmatic genome architecture.</title>
        <authorList>
            <person name="McKenzie S.K."/>
            <person name="Walston R.F."/>
            <person name="Allen J.L."/>
        </authorList>
    </citation>
    <scope>NUCLEOTIDE SEQUENCE [LARGE SCALE GENOMIC DNA]</scope>
    <source>
        <strain evidence="2">WasteWater2</strain>
    </source>
</reference>
<accession>A0A8H6FLG6</accession>
<gene>
    <name evidence="2" type="ORF">HO173_011077</name>
</gene>
<evidence type="ECO:0000313" key="3">
    <source>
        <dbReference type="Proteomes" id="UP000578531"/>
    </source>
</evidence>
<proteinExistence type="predicted"/>
<name>A0A8H6FLG6_9LECA</name>
<evidence type="ECO:0000256" key="1">
    <source>
        <dbReference type="SAM" id="MobiDB-lite"/>
    </source>
</evidence>
<feature type="compositionally biased region" description="Polar residues" evidence="1">
    <location>
        <begin position="88"/>
        <end position="102"/>
    </location>
</feature>
<feature type="region of interest" description="Disordered" evidence="1">
    <location>
        <begin position="41"/>
        <end position="149"/>
    </location>
</feature>
<feature type="compositionally biased region" description="Basic residues" evidence="1">
    <location>
        <begin position="108"/>
        <end position="118"/>
    </location>
</feature>
<dbReference type="EMBL" id="JACCJC010000065">
    <property type="protein sequence ID" value="KAF6230725.1"/>
    <property type="molecule type" value="Genomic_DNA"/>
</dbReference>